<gene>
    <name evidence="1" type="ORF">SNOG_04484</name>
</gene>
<dbReference type="InParanoid" id="Q0UUT0"/>
<proteinExistence type="predicted"/>
<sequence>MFQPDGEYGRLVPYTGQLLTRMSENTEARLGKLVDQNRQGSTLRESGDGQCETRFAGCEWMLVQSVVMAAEESGLSRPYSGLHQFLVVQPGAAQQHRLLHAGSALSEGKRCSS</sequence>
<dbReference type="Proteomes" id="UP000001055">
    <property type="component" value="Unassembled WGS sequence"/>
</dbReference>
<name>Q0UUT0_PHANO</name>
<dbReference type="GeneID" id="5971769"/>
<dbReference type="HOGENOM" id="CLU_2134417_0_0_1"/>
<dbReference type="AlphaFoldDB" id="Q0UUT0"/>
<evidence type="ECO:0000313" key="2">
    <source>
        <dbReference type="Proteomes" id="UP000001055"/>
    </source>
</evidence>
<organism evidence="1 2">
    <name type="scientific">Phaeosphaeria nodorum (strain SN15 / ATCC MYA-4574 / FGSC 10173)</name>
    <name type="common">Glume blotch fungus</name>
    <name type="synonym">Parastagonospora nodorum</name>
    <dbReference type="NCBI Taxonomy" id="321614"/>
    <lineage>
        <taxon>Eukaryota</taxon>
        <taxon>Fungi</taxon>
        <taxon>Dikarya</taxon>
        <taxon>Ascomycota</taxon>
        <taxon>Pezizomycotina</taxon>
        <taxon>Dothideomycetes</taxon>
        <taxon>Pleosporomycetidae</taxon>
        <taxon>Pleosporales</taxon>
        <taxon>Pleosporineae</taxon>
        <taxon>Phaeosphaeriaceae</taxon>
        <taxon>Parastagonospora</taxon>
    </lineage>
</organism>
<evidence type="ECO:0000313" key="1">
    <source>
        <dbReference type="EMBL" id="EAT88244.1"/>
    </source>
</evidence>
<reference evidence="2" key="1">
    <citation type="journal article" date="2007" name="Plant Cell">
        <title>Dothideomycete-plant interactions illuminated by genome sequencing and EST analysis of the wheat pathogen Stagonospora nodorum.</title>
        <authorList>
            <person name="Hane J.K."/>
            <person name="Lowe R.G."/>
            <person name="Solomon P.S."/>
            <person name="Tan K.C."/>
            <person name="Schoch C.L."/>
            <person name="Spatafora J.W."/>
            <person name="Crous P.W."/>
            <person name="Kodira C."/>
            <person name="Birren B.W."/>
            <person name="Galagan J.E."/>
            <person name="Torriani S.F."/>
            <person name="McDonald B.A."/>
            <person name="Oliver R.P."/>
        </authorList>
    </citation>
    <scope>NUCLEOTIDE SEQUENCE [LARGE SCALE GENOMIC DNA]</scope>
    <source>
        <strain evidence="2">SN15 / ATCC MYA-4574 / FGSC 10173</strain>
    </source>
</reference>
<accession>Q0UUT0</accession>
<dbReference type="VEuPathDB" id="FungiDB:JI435_435680"/>
<protein>
    <submittedName>
        <fullName evidence="1">Uncharacterized protein</fullName>
    </submittedName>
</protein>
<dbReference type="RefSeq" id="XP_001794901.1">
    <property type="nucleotide sequence ID" value="XM_001794849.1"/>
</dbReference>
<dbReference type="KEGG" id="pno:SNOG_04484"/>
<dbReference type="EMBL" id="CH445330">
    <property type="protein sequence ID" value="EAT88244.1"/>
    <property type="molecule type" value="Genomic_DNA"/>
</dbReference>